<dbReference type="InterPro" id="IPR036390">
    <property type="entry name" value="WH_DNA-bd_sf"/>
</dbReference>
<name>C9SGG1_VERA1</name>
<dbReference type="Pfam" id="PF25573">
    <property type="entry name" value="TPR_PSMD3_N"/>
    <property type="match status" value="2"/>
</dbReference>
<dbReference type="InterPro" id="IPR057985">
    <property type="entry name" value="TPR_PSMD3_N"/>
</dbReference>
<feature type="compositionally biased region" description="Polar residues" evidence="3">
    <location>
        <begin position="1"/>
        <end position="19"/>
    </location>
</feature>
<gene>
    <name evidence="5" type="ORF">VDBG_03610</name>
</gene>
<dbReference type="AlphaFoldDB" id="C9SGG1"/>
<feature type="compositionally biased region" description="Basic and acidic residues" evidence="3">
    <location>
        <begin position="20"/>
        <end position="39"/>
    </location>
</feature>
<dbReference type="KEGG" id="val:VDBG_03610"/>
<evidence type="ECO:0000256" key="1">
    <source>
        <dbReference type="ARBA" id="ARBA00007912"/>
    </source>
</evidence>
<dbReference type="InterPro" id="IPR013586">
    <property type="entry name" value="PSMD3_C"/>
</dbReference>
<dbReference type="GO" id="GO:0008541">
    <property type="term" value="C:proteasome regulatory particle, lid subcomplex"/>
    <property type="evidence" value="ECO:0007669"/>
    <property type="project" value="TreeGrafter"/>
</dbReference>
<evidence type="ECO:0000313" key="6">
    <source>
        <dbReference type="Proteomes" id="UP000008698"/>
    </source>
</evidence>
<dbReference type="InterPro" id="IPR050756">
    <property type="entry name" value="CSN3"/>
</dbReference>
<keyword evidence="6" id="KW-1185">Reference proteome</keyword>
<evidence type="ECO:0000256" key="3">
    <source>
        <dbReference type="SAM" id="MobiDB-lite"/>
    </source>
</evidence>
<dbReference type="PANTHER" id="PTHR10758">
    <property type="entry name" value="26S PROTEASOME NON-ATPASE REGULATORY SUBUNIT 3/COP9 SIGNALOSOME COMPLEX SUBUNIT 3"/>
    <property type="match status" value="1"/>
</dbReference>
<organism evidence="6">
    <name type="scientific">Verticillium alfalfae (strain VaMs.102 / ATCC MYA-4576 / FGSC 10136)</name>
    <name type="common">Verticillium wilt of alfalfa</name>
    <name type="synonym">Verticillium albo-atrum</name>
    <dbReference type="NCBI Taxonomy" id="526221"/>
    <lineage>
        <taxon>Eukaryota</taxon>
        <taxon>Fungi</taxon>
        <taxon>Dikarya</taxon>
        <taxon>Ascomycota</taxon>
        <taxon>Pezizomycotina</taxon>
        <taxon>Sordariomycetes</taxon>
        <taxon>Hypocreomycetidae</taxon>
        <taxon>Glomerellales</taxon>
        <taxon>Plectosphaerellaceae</taxon>
        <taxon>Verticillium</taxon>
    </lineage>
</organism>
<reference evidence="6" key="1">
    <citation type="journal article" date="2011" name="PLoS Pathog.">
        <title>Comparative genomics yields insights into niche adaptation of plant vascular wilt pathogens.</title>
        <authorList>
            <person name="Klosterman S.J."/>
            <person name="Subbarao K.V."/>
            <person name="Kang S."/>
            <person name="Veronese P."/>
            <person name="Gold S.E."/>
            <person name="Thomma B.P.H.J."/>
            <person name="Chen Z."/>
            <person name="Henrissat B."/>
            <person name="Lee Y.-H."/>
            <person name="Park J."/>
            <person name="Garcia-Pedrajas M.D."/>
            <person name="Barbara D.J."/>
            <person name="Anchieta A."/>
            <person name="de Jonge R."/>
            <person name="Santhanam P."/>
            <person name="Maruthachalam K."/>
            <person name="Atallah Z."/>
            <person name="Amyotte S.G."/>
            <person name="Paz Z."/>
            <person name="Inderbitzin P."/>
            <person name="Hayes R.J."/>
            <person name="Heiman D.I."/>
            <person name="Young S."/>
            <person name="Zeng Q."/>
            <person name="Engels R."/>
            <person name="Galagan J."/>
            <person name="Cuomo C.A."/>
            <person name="Dobinson K.F."/>
            <person name="Ma L.-J."/>
        </authorList>
    </citation>
    <scope>NUCLEOTIDE SEQUENCE [LARGE SCALE GENOMIC DNA]</scope>
    <source>
        <strain evidence="6">VaMs.102 / ATCC MYA-4576 / FGSC 10136</strain>
    </source>
</reference>
<dbReference type="GO" id="GO:0030234">
    <property type="term" value="F:enzyme regulator activity"/>
    <property type="evidence" value="ECO:0007669"/>
    <property type="project" value="InterPro"/>
</dbReference>
<dbReference type="InterPro" id="IPR000717">
    <property type="entry name" value="PCI_dom"/>
</dbReference>
<dbReference type="OrthoDB" id="1713558at2759"/>
<dbReference type="GeneID" id="9532343"/>
<dbReference type="SUPFAM" id="SSF46785">
    <property type="entry name" value="Winged helix' DNA-binding domain"/>
    <property type="match status" value="1"/>
</dbReference>
<dbReference type="RefSeq" id="XP_003005657.1">
    <property type="nucleotide sequence ID" value="XM_003005611.1"/>
</dbReference>
<dbReference type="PANTHER" id="PTHR10758:SF2">
    <property type="entry name" value="26S PROTEASOME NON-ATPASE REGULATORY SUBUNIT 3"/>
    <property type="match status" value="1"/>
</dbReference>
<dbReference type="GO" id="GO:0006511">
    <property type="term" value="P:ubiquitin-dependent protein catabolic process"/>
    <property type="evidence" value="ECO:0007669"/>
    <property type="project" value="TreeGrafter"/>
</dbReference>
<dbReference type="PROSITE" id="PS50250">
    <property type="entry name" value="PCI"/>
    <property type="match status" value="1"/>
</dbReference>
<dbReference type="Pfam" id="PF08375">
    <property type="entry name" value="Rpn3_C"/>
    <property type="match status" value="1"/>
</dbReference>
<dbReference type="Proteomes" id="UP000008698">
    <property type="component" value="Unassembled WGS sequence"/>
</dbReference>
<evidence type="ECO:0000313" key="5">
    <source>
        <dbReference type="EMBL" id="EEY17501.1"/>
    </source>
</evidence>
<evidence type="ECO:0000259" key="4">
    <source>
        <dbReference type="PROSITE" id="PS50250"/>
    </source>
</evidence>
<sequence>MPGKTPNSNGNKPTQNGYRSTKDVDMKDAKSKNKKGAKDGDEEMTVVVPPSKGTKQSSTLPPPDADGDVAMGDEENADDAAAVKVDPVVQAVADIKSNFALLDRAVALFDARFSLRALRSISTIRKRLTPDVIAQAIVETFPATVTSGNAAKQLLIAIGRESLPLGQSSASEMEVDSDVSKAATKNGSKKEVKEIIPEVDLFLGILIQVHLFDTKQFQRGADFSKYLSDRIQSLNRRTLDSLSAKVYFYYSLFCEHLNPQPPSSQSPVVAIRPTLLAALPDLLVSHTQFPENAVNNQVARFLYYLGRIRAVQLRYTEAHEHLTAATRKAPSSACAAGFSATATKLLLVVELLMGDIPERSTFRQPTLEIALHPYFLLVQAVRVGNLEDFETIIADHADVFRRDGTYTLILRLRQNVIKTGIRMMSLSYSRISLRDICIRLHLGSEESAEYIVAKAIRDGVIEATLDREHGFMKSKEIGDVYATREPGEAFHDRIRACLALHDESVKAMRFPMNQHRLELKNAQEAREREREMAKEIQEGDLDEDDLGGEFDGM</sequence>
<feature type="compositionally biased region" description="Basic and acidic residues" evidence="3">
    <location>
        <begin position="527"/>
        <end position="537"/>
    </location>
</feature>
<dbReference type="EMBL" id="DS985217">
    <property type="protein sequence ID" value="EEY17501.1"/>
    <property type="molecule type" value="Genomic_DNA"/>
</dbReference>
<keyword evidence="2 5" id="KW-0647">Proteasome</keyword>
<feature type="compositionally biased region" description="Acidic residues" evidence="3">
    <location>
        <begin position="538"/>
        <end position="553"/>
    </location>
</feature>
<feature type="region of interest" description="Disordered" evidence="3">
    <location>
        <begin position="1"/>
        <end position="72"/>
    </location>
</feature>
<protein>
    <submittedName>
        <fullName evidence="5">26S proteasome non-ATPase regulatory subunit 3</fullName>
    </submittedName>
</protein>
<dbReference type="SMART" id="SM00088">
    <property type="entry name" value="PINT"/>
    <property type="match status" value="1"/>
</dbReference>
<dbReference type="eggNOG" id="KOG2581">
    <property type="taxonomic scope" value="Eukaryota"/>
</dbReference>
<dbReference type="STRING" id="526221.C9SGG1"/>
<dbReference type="GO" id="GO:0042176">
    <property type="term" value="P:regulation of protein catabolic process"/>
    <property type="evidence" value="ECO:0007669"/>
    <property type="project" value="InterPro"/>
</dbReference>
<dbReference type="HOGENOM" id="CLU_019858_1_1_1"/>
<evidence type="ECO:0000256" key="2">
    <source>
        <dbReference type="ARBA" id="ARBA00022942"/>
    </source>
</evidence>
<dbReference type="OMA" id="AKVYFYF"/>
<comment type="similarity">
    <text evidence="1">Belongs to the proteasome subunit S3 family.</text>
</comment>
<dbReference type="Pfam" id="PF01399">
    <property type="entry name" value="PCI"/>
    <property type="match status" value="1"/>
</dbReference>
<feature type="region of interest" description="Disordered" evidence="3">
    <location>
        <begin position="527"/>
        <end position="553"/>
    </location>
</feature>
<accession>C9SGG1</accession>
<proteinExistence type="inferred from homology"/>
<feature type="domain" description="PCI" evidence="4">
    <location>
        <begin position="299"/>
        <end position="479"/>
    </location>
</feature>
<dbReference type="SMART" id="SM00753">
    <property type="entry name" value="PAM"/>
    <property type="match status" value="1"/>
</dbReference>